<name>A9KBP0_COXBN</name>
<reference evidence="6 7" key="1">
    <citation type="journal article" date="2009" name="Infect. Immun.">
        <title>Comparative genomics reveal extensive transposon-mediated genomic plasticity and diversity among potential effector proteins within the genus Coxiella.</title>
        <authorList>
            <person name="Beare P.A."/>
            <person name="Unsworth N."/>
            <person name="Andoh M."/>
            <person name="Voth D.E."/>
            <person name="Omsland A."/>
            <person name="Gilk S.D."/>
            <person name="Williams K.P."/>
            <person name="Sobral B.W."/>
            <person name="Kupko J.J.III."/>
            <person name="Porcella S.F."/>
            <person name="Samuel J.E."/>
            <person name="Heinzen R.A."/>
        </authorList>
    </citation>
    <scope>NUCLEOTIDE SEQUENCE [LARGE SCALE GENOMIC DNA]</scope>
    <source>
        <strain evidence="6 7">Dugway 5J108-111</strain>
    </source>
</reference>
<dbReference type="KEGG" id="cbd:CBUD_0583"/>
<feature type="chain" id="PRO_5002739997" evidence="4">
    <location>
        <begin position="29"/>
        <end position="259"/>
    </location>
</feature>
<evidence type="ECO:0000256" key="3">
    <source>
        <dbReference type="ARBA" id="ARBA00023136"/>
    </source>
</evidence>
<evidence type="ECO:0000256" key="2">
    <source>
        <dbReference type="ARBA" id="ARBA00022729"/>
    </source>
</evidence>
<accession>A9KBP0</accession>
<evidence type="ECO:0000313" key="7">
    <source>
        <dbReference type="Proteomes" id="UP000008555"/>
    </source>
</evidence>
<protein>
    <submittedName>
        <fullName evidence="6">Hypothetical exported membrane spanning protein</fullName>
    </submittedName>
</protein>
<dbReference type="InterPro" id="IPR051692">
    <property type="entry name" value="OMP-like"/>
</dbReference>
<dbReference type="TCDB" id="1.B.4.2.10">
    <property type="family name" value="the brucella-rhizobium porin (brp) family"/>
</dbReference>
<dbReference type="Proteomes" id="UP000008555">
    <property type="component" value="Chromosome"/>
</dbReference>
<evidence type="ECO:0000259" key="5">
    <source>
        <dbReference type="Pfam" id="PF13505"/>
    </source>
</evidence>
<dbReference type="PANTHER" id="PTHR34001">
    <property type="entry name" value="BLL7405 PROTEIN"/>
    <property type="match status" value="1"/>
</dbReference>
<dbReference type="HOGENOM" id="CLU_1018273_0_0_6"/>
<sequence length="259" mass="28819">MNIKRRLKYLTSCLLVSAFFWINSSAWAGGPEIPPSAPWVIYLGGFGGIYVANFEYQGTYLGGSFTVPIGSNVHQNGYTAGGHIGLRYYFSNPWFLGFEFAAMGNSENATTAESVLAPSPDDLIFNLVNQFRIKSNLDLTAQLGVNITPQTRVYIKGGASYARIRHILTVFNPATLTPTISLQRTTHKNRWGFLLGFGLGYDFCPWFGIFTEYNYYDYGRVGLDSLSNIRPNNGADTYHQNVRVHAYSVLLGVNLNFSV</sequence>
<keyword evidence="3" id="KW-0472">Membrane</keyword>
<dbReference type="Gene3D" id="2.40.160.20">
    <property type="match status" value="1"/>
</dbReference>
<dbReference type="InterPro" id="IPR011250">
    <property type="entry name" value="OMP/PagP_B-barrel"/>
</dbReference>
<feature type="domain" description="Outer membrane protein beta-barrel" evidence="5">
    <location>
        <begin position="57"/>
        <end position="256"/>
    </location>
</feature>
<organism evidence="6 7">
    <name type="scientific">Coxiella burnetii (strain Dugway 5J108-111)</name>
    <dbReference type="NCBI Taxonomy" id="434922"/>
    <lineage>
        <taxon>Bacteria</taxon>
        <taxon>Pseudomonadati</taxon>
        <taxon>Pseudomonadota</taxon>
        <taxon>Gammaproteobacteria</taxon>
        <taxon>Legionellales</taxon>
        <taxon>Coxiellaceae</taxon>
        <taxon>Coxiella</taxon>
    </lineage>
</organism>
<feature type="signal peptide" evidence="4">
    <location>
        <begin position="1"/>
        <end position="28"/>
    </location>
</feature>
<evidence type="ECO:0000256" key="1">
    <source>
        <dbReference type="ARBA" id="ARBA00004370"/>
    </source>
</evidence>
<dbReference type="RefSeq" id="WP_011996636.1">
    <property type="nucleotide sequence ID" value="NC_009727.1"/>
</dbReference>
<comment type="subcellular location">
    <subcellularLocation>
        <location evidence="1">Membrane</location>
    </subcellularLocation>
</comment>
<proteinExistence type="predicted"/>
<dbReference type="GO" id="GO:0016020">
    <property type="term" value="C:membrane"/>
    <property type="evidence" value="ECO:0007669"/>
    <property type="project" value="UniProtKB-SubCell"/>
</dbReference>
<dbReference type="SUPFAM" id="SSF56925">
    <property type="entry name" value="OMPA-like"/>
    <property type="match status" value="1"/>
</dbReference>
<dbReference type="Pfam" id="PF13505">
    <property type="entry name" value="OMP_b-brl"/>
    <property type="match status" value="1"/>
</dbReference>
<gene>
    <name evidence="6" type="ordered locus">CBUD_0583</name>
</gene>
<dbReference type="EMBL" id="CP000733">
    <property type="protein sequence ID" value="ABS77127.1"/>
    <property type="molecule type" value="Genomic_DNA"/>
</dbReference>
<dbReference type="PANTHER" id="PTHR34001:SF3">
    <property type="entry name" value="BLL7405 PROTEIN"/>
    <property type="match status" value="1"/>
</dbReference>
<keyword evidence="2 4" id="KW-0732">Signal</keyword>
<dbReference type="InterPro" id="IPR027385">
    <property type="entry name" value="Beta-barrel_OMP"/>
</dbReference>
<evidence type="ECO:0000256" key="4">
    <source>
        <dbReference type="SAM" id="SignalP"/>
    </source>
</evidence>
<evidence type="ECO:0000313" key="6">
    <source>
        <dbReference type="EMBL" id="ABS77127.1"/>
    </source>
</evidence>
<dbReference type="AlphaFoldDB" id="A9KBP0"/>